<proteinExistence type="predicted"/>
<dbReference type="Proteomes" id="UP001551695">
    <property type="component" value="Unassembled WGS sequence"/>
</dbReference>
<dbReference type="RefSeq" id="WP_357789315.1">
    <property type="nucleotide sequence ID" value="NZ_JBFAKC010000020.1"/>
</dbReference>
<sequence length="71" mass="7677">MLSYETYAIPDKIEVFYQGALIHNTGYVGDNLNQGTGSALVNVPPGTATSVVVRVTGPNNTDWDYTVNCPR</sequence>
<reference evidence="1 2" key="1">
    <citation type="submission" date="2024-06" db="EMBL/GenBank/DDBJ databases">
        <title>The Natural Products Discovery Center: Release of the First 8490 Sequenced Strains for Exploring Actinobacteria Biosynthetic Diversity.</title>
        <authorList>
            <person name="Kalkreuter E."/>
            <person name="Kautsar S.A."/>
            <person name="Yang D."/>
            <person name="Bader C.D."/>
            <person name="Teijaro C.N."/>
            <person name="Fluegel L."/>
            <person name="Davis C.M."/>
            <person name="Simpson J.R."/>
            <person name="Lauterbach L."/>
            <person name="Steele A.D."/>
            <person name="Gui C."/>
            <person name="Meng S."/>
            <person name="Li G."/>
            <person name="Viehrig K."/>
            <person name="Ye F."/>
            <person name="Su P."/>
            <person name="Kiefer A.F."/>
            <person name="Nichols A."/>
            <person name="Cepeda A.J."/>
            <person name="Yan W."/>
            <person name="Fan B."/>
            <person name="Jiang Y."/>
            <person name="Adhikari A."/>
            <person name="Zheng C.-J."/>
            <person name="Schuster L."/>
            <person name="Cowan T.M."/>
            <person name="Smanski M.J."/>
            <person name="Chevrette M.G."/>
            <person name="De Carvalho L.P.S."/>
            <person name="Shen B."/>
        </authorList>
    </citation>
    <scope>NUCLEOTIDE SEQUENCE [LARGE SCALE GENOMIC DNA]</scope>
    <source>
        <strain evidence="1 2">NPDC050403</strain>
    </source>
</reference>
<keyword evidence="2" id="KW-1185">Reference proteome</keyword>
<organism evidence="1 2">
    <name type="scientific">Nocardia aurea</name>
    <dbReference type="NCBI Taxonomy" id="2144174"/>
    <lineage>
        <taxon>Bacteria</taxon>
        <taxon>Bacillati</taxon>
        <taxon>Actinomycetota</taxon>
        <taxon>Actinomycetes</taxon>
        <taxon>Mycobacteriales</taxon>
        <taxon>Nocardiaceae</taxon>
        <taxon>Nocardia</taxon>
    </lineage>
</organism>
<dbReference type="EMBL" id="JBFAKC010000020">
    <property type="protein sequence ID" value="MEV0712349.1"/>
    <property type="molecule type" value="Genomic_DNA"/>
</dbReference>
<accession>A0ABV3G3T8</accession>
<evidence type="ECO:0000313" key="1">
    <source>
        <dbReference type="EMBL" id="MEV0712349.1"/>
    </source>
</evidence>
<name>A0ABV3G3T8_9NOCA</name>
<comment type="caution">
    <text evidence="1">The sequence shown here is derived from an EMBL/GenBank/DDBJ whole genome shotgun (WGS) entry which is preliminary data.</text>
</comment>
<protein>
    <submittedName>
        <fullName evidence="1">Uncharacterized protein</fullName>
    </submittedName>
</protein>
<gene>
    <name evidence="1" type="ORF">AB0I48_32815</name>
</gene>
<evidence type="ECO:0000313" key="2">
    <source>
        <dbReference type="Proteomes" id="UP001551695"/>
    </source>
</evidence>